<evidence type="ECO:0000256" key="2">
    <source>
        <dbReference type="SAM" id="SignalP"/>
    </source>
</evidence>
<dbReference type="STRING" id="1000565.METUNv1_00484"/>
<dbReference type="eggNOG" id="ENOG5033C78">
    <property type="taxonomic scope" value="Bacteria"/>
</dbReference>
<accession>F5R848</accession>
<organism evidence="3 4">
    <name type="scientific">Methyloversatilis universalis (strain ATCC BAA-1314 / DSM 25237 / JCM 13912 / CCUG 52030 / FAM5)</name>
    <dbReference type="NCBI Taxonomy" id="1000565"/>
    <lineage>
        <taxon>Bacteria</taxon>
        <taxon>Pseudomonadati</taxon>
        <taxon>Pseudomonadota</taxon>
        <taxon>Betaproteobacteria</taxon>
        <taxon>Nitrosomonadales</taxon>
        <taxon>Sterolibacteriaceae</taxon>
        <taxon>Methyloversatilis</taxon>
    </lineage>
</organism>
<feature type="compositionally biased region" description="Basic and acidic residues" evidence="1">
    <location>
        <begin position="47"/>
        <end position="63"/>
    </location>
</feature>
<feature type="chain" id="PRO_5003325712" evidence="2">
    <location>
        <begin position="24"/>
        <end position="135"/>
    </location>
</feature>
<feature type="region of interest" description="Disordered" evidence="1">
    <location>
        <begin position="34"/>
        <end position="76"/>
    </location>
</feature>
<dbReference type="EMBL" id="AFHG01000029">
    <property type="protein sequence ID" value="EGK73306.1"/>
    <property type="molecule type" value="Genomic_DNA"/>
</dbReference>
<protein>
    <submittedName>
        <fullName evidence="3">Uncharacterized protein</fullName>
    </submittedName>
</protein>
<name>F5R848_METUF</name>
<sequence length="135" mass="13721">MSSPARFLLILMLLCALPLQGFAAASMLSCAPSHHGGTQMEASAHAGEGHHHDPSMHAAHPTDDGAPVHGSDHAPAHGKYGCSACAACCIGGALASPAPLLPAPAHLHERPLPVPQPAAAFITDGPERPPRHLPA</sequence>
<gene>
    <name evidence="3" type="ORF">METUNv1_00484</name>
</gene>
<feature type="signal peptide" evidence="2">
    <location>
        <begin position="1"/>
        <end position="23"/>
    </location>
</feature>
<keyword evidence="2" id="KW-0732">Signal</keyword>
<evidence type="ECO:0000313" key="3">
    <source>
        <dbReference type="EMBL" id="EGK73306.1"/>
    </source>
</evidence>
<reference evidence="3 4" key="1">
    <citation type="journal article" date="2011" name="J. Bacteriol.">
        <title>Genome sequence of Methyloversatilis universalis FAM5T, a methylotrophic representative of the order Rhodocyclales.</title>
        <authorList>
            <person name="Kittichotirat W."/>
            <person name="Good N.M."/>
            <person name="Hall R."/>
            <person name="Bringel F."/>
            <person name="Lajus A."/>
            <person name="Medigue C."/>
            <person name="Smalley N.E."/>
            <person name="Beck D."/>
            <person name="Bumgarner R."/>
            <person name="Vuilleumier S."/>
            <person name="Kalyuzhnaya M.G."/>
        </authorList>
    </citation>
    <scope>NUCLEOTIDE SEQUENCE [LARGE SCALE GENOMIC DNA]</scope>
    <source>
        <strain evidence="4">ATCC BAA-1314 / JCM 13912 / FAM5</strain>
    </source>
</reference>
<evidence type="ECO:0000313" key="4">
    <source>
        <dbReference type="Proteomes" id="UP000005019"/>
    </source>
</evidence>
<comment type="caution">
    <text evidence="3">The sequence shown here is derived from an EMBL/GenBank/DDBJ whole genome shotgun (WGS) entry which is preliminary data.</text>
</comment>
<evidence type="ECO:0000256" key="1">
    <source>
        <dbReference type="SAM" id="MobiDB-lite"/>
    </source>
</evidence>
<dbReference type="PROSITE" id="PS51257">
    <property type="entry name" value="PROKAR_LIPOPROTEIN"/>
    <property type="match status" value="1"/>
</dbReference>
<keyword evidence="4" id="KW-1185">Reference proteome</keyword>
<proteinExistence type="predicted"/>
<dbReference type="AlphaFoldDB" id="F5R848"/>
<dbReference type="Proteomes" id="UP000005019">
    <property type="component" value="Unassembled WGS sequence"/>
</dbReference>
<dbReference type="RefSeq" id="WP_008058449.1">
    <property type="nucleotide sequence ID" value="NZ_AFHG01000029.1"/>
</dbReference>